<accession>A0A9E2W6N2</accession>
<keyword evidence="5" id="KW-0560">Oxidoreductase</keyword>
<dbReference type="InterPro" id="IPR005960">
    <property type="entry name" value="Phe-4-hydroxylase_mono"/>
</dbReference>
<dbReference type="GO" id="GO:0004505">
    <property type="term" value="F:phenylalanine 4-monooxygenase activity"/>
    <property type="evidence" value="ECO:0007669"/>
    <property type="project" value="UniProtKB-EC"/>
</dbReference>
<proteinExistence type="predicted"/>
<evidence type="ECO:0000259" key="4">
    <source>
        <dbReference type="PROSITE" id="PS51410"/>
    </source>
</evidence>
<comment type="cofactor">
    <cofactor evidence="3">
        <name>Fe(2+)</name>
        <dbReference type="ChEBI" id="CHEBI:29033"/>
    </cofactor>
</comment>
<evidence type="ECO:0000313" key="6">
    <source>
        <dbReference type="Proteomes" id="UP000812270"/>
    </source>
</evidence>
<dbReference type="GO" id="GO:0006559">
    <property type="term" value="P:L-phenylalanine catabolic process"/>
    <property type="evidence" value="ECO:0007669"/>
    <property type="project" value="InterPro"/>
</dbReference>
<feature type="binding site" evidence="3">
    <location>
        <position position="110"/>
    </location>
    <ligand>
        <name>Fe cation</name>
        <dbReference type="ChEBI" id="CHEBI:24875"/>
    </ligand>
</feature>
<dbReference type="PROSITE" id="PS00367">
    <property type="entry name" value="BH4_AAA_HYDROXYL_1"/>
    <property type="match status" value="1"/>
</dbReference>
<dbReference type="EMBL" id="JAHSPG010000018">
    <property type="protein sequence ID" value="MBV4360229.1"/>
    <property type="molecule type" value="Genomic_DNA"/>
</dbReference>
<protein>
    <recommendedName>
        <fullName evidence="2">Phenylalanine-4-hydroxylase</fullName>
    </recommendedName>
</protein>
<keyword evidence="6" id="KW-1185">Reference proteome</keyword>
<evidence type="ECO:0000256" key="1">
    <source>
        <dbReference type="ARBA" id="ARBA00001060"/>
    </source>
</evidence>
<comment type="caution">
    <text evidence="5">The sequence shown here is derived from an EMBL/GenBank/DDBJ whole genome shotgun (WGS) entry which is preliminary data.</text>
</comment>
<dbReference type="InterPro" id="IPR018301">
    <property type="entry name" value="ArAA_hydroxylase_Fe/CU_BS"/>
</dbReference>
<dbReference type="GO" id="GO:0005506">
    <property type="term" value="F:iron ion binding"/>
    <property type="evidence" value="ECO:0007669"/>
    <property type="project" value="InterPro"/>
</dbReference>
<evidence type="ECO:0000256" key="3">
    <source>
        <dbReference type="PIRSR" id="PIRSR601273-2"/>
    </source>
</evidence>
<feature type="binding site" evidence="3">
    <location>
        <position position="157"/>
    </location>
    <ligand>
        <name>Fe cation</name>
        <dbReference type="ChEBI" id="CHEBI:24875"/>
    </ligand>
</feature>
<dbReference type="AlphaFoldDB" id="A0A9E2W6N2"/>
<reference evidence="5" key="1">
    <citation type="submission" date="2021-06" db="EMBL/GenBank/DDBJ databases">
        <authorList>
            <person name="Huq M.A."/>
        </authorList>
    </citation>
    <scope>NUCLEOTIDE SEQUENCE</scope>
    <source>
        <strain evidence="5">MAH-26</strain>
    </source>
</reference>
<dbReference type="NCBIfam" id="TIGR01267">
    <property type="entry name" value="Phe4hydrox_mono"/>
    <property type="match status" value="1"/>
</dbReference>
<dbReference type="NCBIfam" id="NF008877">
    <property type="entry name" value="PRK11913.1-2"/>
    <property type="match status" value="1"/>
</dbReference>
<keyword evidence="3" id="KW-0479">Metal-binding</keyword>
<evidence type="ECO:0000313" key="5">
    <source>
        <dbReference type="EMBL" id="MBV4360229.1"/>
    </source>
</evidence>
<dbReference type="CDD" id="cd00361">
    <property type="entry name" value="arom_aa_hydroxylase"/>
    <property type="match status" value="1"/>
</dbReference>
<dbReference type="PROSITE" id="PS51410">
    <property type="entry name" value="BH4_AAA_HYDROXYL_2"/>
    <property type="match status" value="1"/>
</dbReference>
<dbReference type="PANTHER" id="PTHR11473:SF24">
    <property type="entry name" value="PHENYLALANINE-4-HYDROXYLASE"/>
    <property type="match status" value="1"/>
</dbReference>
<comment type="catalytic activity">
    <reaction evidence="1">
        <text>(6R)-L-erythro-5,6,7,8-tetrahydrobiopterin + L-phenylalanine + O2 = (4aS,6R)-4a-hydroxy-L-erythro-5,6,7,8-tetrahydrobiopterin + L-tyrosine</text>
        <dbReference type="Rhea" id="RHEA:20273"/>
        <dbReference type="ChEBI" id="CHEBI:15379"/>
        <dbReference type="ChEBI" id="CHEBI:15642"/>
        <dbReference type="ChEBI" id="CHEBI:58095"/>
        <dbReference type="ChEBI" id="CHEBI:58315"/>
        <dbReference type="ChEBI" id="CHEBI:59560"/>
        <dbReference type="EC" id="1.14.16.1"/>
    </reaction>
</comment>
<keyword evidence="3" id="KW-0408">Iron</keyword>
<evidence type="ECO:0000256" key="2">
    <source>
        <dbReference type="ARBA" id="ARBA00020276"/>
    </source>
</evidence>
<sequence>MEQQYELYTSEDREVWKQLYIRQHPQVVQFASQAVIDGMEQCGFRADEIPDFRKVNENLSHITGWEIYAVPGLIDNKLFFENLALKKFPCATWLRTMQQLDYLEEPDMFHDVFGHVPLLTNHEFTGFLSNLAVIALKNIDDEDFIERMSRLYWYTVEFGLIKQNGELKAYGAGILSSIGETKYSLFSDKPKRVPYDLHTILDTPYIKDKYQEVYYVINSYEELFASIENYSESYA</sequence>
<dbReference type="InterPro" id="IPR019774">
    <property type="entry name" value="Aromatic-AA_hydroxylase_C"/>
</dbReference>
<gene>
    <name evidence="5" type="ORF">KTO63_23895</name>
</gene>
<dbReference type="RefSeq" id="WP_217794499.1">
    <property type="nucleotide sequence ID" value="NZ_JAHSPG010000018.1"/>
</dbReference>
<name>A0A9E2W6N2_9BACT</name>
<feature type="domain" description="Biopterin-dependent aromatic amino acid hydroxylase family profile" evidence="4">
    <location>
        <begin position="1"/>
        <end position="235"/>
    </location>
</feature>
<dbReference type="Proteomes" id="UP000812270">
    <property type="component" value="Unassembled WGS sequence"/>
</dbReference>
<dbReference type="PANTHER" id="PTHR11473">
    <property type="entry name" value="AROMATIC AMINO ACID HYDROXYLASE"/>
    <property type="match status" value="1"/>
</dbReference>
<dbReference type="InterPro" id="IPR001273">
    <property type="entry name" value="ArAA_hydroxylase"/>
</dbReference>
<feature type="binding site" evidence="3">
    <location>
        <position position="115"/>
    </location>
    <ligand>
        <name>Fe cation</name>
        <dbReference type="ChEBI" id="CHEBI:24875"/>
    </ligand>
</feature>
<organism evidence="5 6">
    <name type="scientific">Pinibacter aurantiacus</name>
    <dbReference type="NCBI Taxonomy" id="2851599"/>
    <lineage>
        <taxon>Bacteria</taxon>
        <taxon>Pseudomonadati</taxon>
        <taxon>Bacteroidota</taxon>
        <taxon>Chitinophagia</taxon>
        <taxon>Chitinophagales</taxon>
        <taxon>Chitinophagaceae</taxon>
        <taxon>Pinibacter</taxon>
    </lineage>
</organism>
<dbReference type="Pfam" id="PF00351">
    <property type="entry name" value="Biopterin_H"/>
    <property type="match status" value="1"/>
</dbReference>